<evidence type="ECO:0000256" key="4">
    <source>
        <dbReference type="ARBA" id="ARBA00022729"/>
    </source>
</evidence>
<dbReference type="SUPFAM" id="SSF51445">
    <property type="entry name" value="(Trans)glycosidases"/>
    <property type="match status" value="1"/>
</dbReference>
<dbReference type="Gene3D" id="1.20.58.1040">
    <property type="match status" value="1"/>
</dbReference>
<comment type="caution">
    <text evidence="13">The sequence shown here is derived from an EMBL/GenBank/DDBJ whole genome shotgun (WGS) entry which is preliminary data.</text>
</comment>
<dbReference type="SMART" id="SM00768">
    <property type="entry name" value="X8"/>
    <property type="match status" value="1"/>
</dbReference>
<dbReference type="Gene3D" id="3.20.20.80">
    <property type="entry name" value="Glycosidases"/>
    <property type="match status" value="1"/>
</dbReference>
<organism evidence="13 14">
    <name type="scientific">Exophiala aquamarina CBS 119918</name>
    <dbReference type="NCBI Taxonomy" id="1182545"/>
    <lineage>
        <taxon>Eukaryota</taxon>
        <taxon>Fungi</taxon>
        <taxon>Dikarya</taxon>
        <taxon>Ascomycota</taxon>
        <taxon>Pezizomycotina</taxon>
        <taxon>Eurotiomycetes</taxon>
        <taxon>Chaetothyriomycetidae</taxon>
        <taxon>Chaetothyriales</taxon>
        <taxon>Herpotrichiellaceae</taxon>
        <taxon>Exophiala</taxon>
    </lineage>
</organism>
<dbReference type="Proteomes" id="UP000027920">
    <property type="component" value="Unassembled WGS sequence"/>
</dbReference>
<evidence type="ECO:0000256" key="8">
    <source>
        <dbReference type="ARBA" id="ARBA00023288"/>
    </source>
</evidence>
<keyword evidence="7" id="KW-0325">Glycoprotein</keyword>
<sequence>MKNFTAAVTAVAGVALFAEAVYAQLPPIVIKGSKFFYENNGTQFYMKGVAYQEEFLGNGSTSTTNGSDNYVDPLADAAKCQRDIPFLKELGTNTIRVYAIDPTANHDECMQMLTDAGIYVIADLSSPGNSIIRDSPTWNDDLYARYTSVIDVMANYTNTMGFFAGNEVSNNATNTDASAFVKAAVRDMKAYIKQQNYRAIGVGYATNDDAEIREDLANYFDCGDREDAIDFWGYNIYSWCGNSSFQESGFDVRTQEFENYNVPVFFAEYGCNEVQPRRFTEVEALYGPDMNGVWSGGIVYMYFQEANDYGLVTIDGNSVSTLADFNFLATQIANANPTGVNSASYNPTNTAAAQCPDVNSAWQASSELPPTPNQELCECMFAALTCAPNNVDTEEIGDLFGVVCGLSDGVCDGITANGTSGTYGAYGMCNPTQQLGWALNTYYESQRSSGNGANACDFSGSATIQTPVTPTGTCQQLIQQAGSGGTGTVTSAPSGTGGSGSGGSGSGSGGSSSSNAGVPGFSSPIYMGFMEVALCLSIAVVSGAGMILL</sequence>
<name>A0A072PR18_9EURO</name>
<comment type="subcellular location">
    <subcellularLocation>
        <location evidence="1 9">Cell membrane</location>
        <topology evidence="1 9">Lipid-anchor</topology>
        <topology evidence="1 9">GPI-anchor</topology>
    </subcellularLocation>
</comment>
<reference evidence="13 14" key="1">
    <citation type="submission" date="2013-03" db="EMBL/GenBank/DDBJ databases">
        <title>The Genome Sequence of Exophiala aquamarina CBS 119918.</title>
        <authorList>
            <consortium name="The Broad Institute Genomics Platform"/>
            <person name="Cuomo C."/>
            <person name="de Hoog S."/>
            <person name="Gorbushina A."/>
            <person name="Walker B."/>
            <person name="Young S.K."/>
            <person name="Zeng Q."/>
            <person name="Gargeya S."/>
            <person name="Fitzgerald M."/>
            <person name="Haas B."/>
            <person name="Abouelleil A."/>
            <person name="Allen A.W."/>
            <person name="Alvarado L."/>
            <person name="Arachchi H.M."/>
            <person name="Berlin A.M."/>
            <person name="Chapman S.B."/>
            <person name="Gainer-Dewar J."/>
            <person name="Goldberg J."/>
            <person name="Griggs A."/>
            <person name="Gujja S."/>
            <person name="Hansen M."/>
            <person name="Howarth C."/>
            <person name="Imamovic A."/>
            <person name="Ireland A."/>
            <person name="Larimer J."/>
            <person name="McCowan C."/>
            <person name="Murphy C."/>
            <person name="Pearson M."/>
            <person name="Poon T.W."/>
            <person name="Priest M."/>
            <person name="Roberts A."/>
            <person name="Saif S."/>
            <person name="Shea T."/>
            <person name="Sisk P."/>
            <person name="Sykes S."/>
            <person name="Wortman J."/>
            <person name="Nusbaum C."/>
            <person name="Birren B."/>
        </authorList>
    </citation>
    <scope>NUCLEOTIDE SEQUENCE [LARGE SCALE GENOMIC DNA]</scope>
    <source>
        <strain evidence="13 14">CBS 119918</strain>
    </source>
</reference>
<protein>
    <recommendedName>
        <fullName evidence="9">1,3-beta-glucanosyltransferase</fullName>
        <ecNumber evidence="9">2.4.1.-</ecNumber>
    </recommendedName>
</protein>
<evidence type="ECO:0000256" key="11">
    <source>
        <dbReference type="SAM" id="Phobius"/>
    </source>
</evidence>
<gene>
    <name evidence="13" type="ORF">A1O9_00253</name>
</gene>
<evidence type="ECO:0000256" key="6">
    <source>
        <dbReference type="ARBA" id="ARBA00023157"/>
    </source>
</evidence>
<dbReference type="GeneID" id="25275205"/>
<dbReference type="GO" id="GO:0098552">
    <property type="term" value="C:side of membrane"/>
    <property type="evidence" value="ECO:0007669"/>
    <property type="project" value="UniProtKB-KW"/>
</dbReference>
<dbReference type="AlphaFoldDB" id="A0A072PR18"/>
<dbReference type="PANTHER" id="PTHR31468">
    <property type="entry name" value="1,3-BETA-GLUCANOSYLTRANSFERASE GAS1"/>
    <property type="match status" value="1"/>
</dbReference>
<dbReference type="InterPro" id="IPR017853">
    <property type="entry name" value="GH"/>
</dbReference>
<dbReference type="Pfam" id="PF03198">
    <property type="entry name" value="Glyco_hydro_72"/>
    <property type="match status" value="1"/>
</dbReference>
<dbReference type="RefSeq" id="XP_013264871.1">
    <property type="nucleotide sequence ID" value="XM_013409417.1"/>
</dbReference>
<keyword evidence="11" id="KW-0812">Transmembrane</keyword>
<dbReference type="FunFam" id="3.20.20.80:FF:000038">
    <property type="entry name" value="1,3-beta-glucanosyltransferase"/>
    <property type="match status" value="1"/>
</dbReference>
<dbReference type="PANTHER" id="PTHR31468:SF2">
    <property type="entry name" value="1,3-BETA-GLUCANOSYLTRANSFERASE GAS1"/>
    <property type="match status" value="1"/>
</dbReference>
<evidence type="ECO:0000256" key="9">
    <source>
        <dbReference type="RuleBase" id="RU361209"/>
    </source>
</evidence>
<evidence type="ECO:0000256" key="7">
    <source>
        <dbReference type="ARBA" id="ARBA00023180"/>
    </source>
</evidence>
<evidence type="ECO:0000256" key="5">
    <source>
        <dbReference type="ARBA" id="ARBA00023136"/>
    </source>
</evidence>
<dbReference type="STRING" id="1182545.A0A072PR18"/>
<evidence type="ECO:0000256" key="3">
    <source>
        <dbReference type="ARBA" id="ARBA00022622"/>
    </source>
</evidence>
<dbReference type="GO" id="GO:0071970">
    <property type="term" value="P:fungal-type cell wall (1-&gt;3)-beta-D-glucan biosynthetic process"/>
    <property type="evidence" value="ECO:0007669"/>
    <property type="project" value="TreeGrafter"/>
</dbReference>
<keyword evidence="6" id="KW-1015">Disulfide bond</keyword>
<evidence type="ECO:0000259" key="12">
    <source>
        <dbReference type="SMART" id="SM00768"/>
    </source>
</evidence>
<dbReference type="EMBL" id="AMGV01000001">
    <property type="protein sequence ID" value="KEF62281.1"/>
    <property type="molecule type" value="Genomic_DNA"/>
</dbReference>
<dbReference type="HOGENOM" id="CLU_021855_2_1_1"/>
<dbReference type="GO" id="GO:0042124">
    <property type="term" value="F:1,3-beta-glucanosyltransferase activity"/>
    <property type="evidence" value="ECO:0007669"/>
    <property type="project" value="TreeGrafter"/>
</dbReference>
<feature type="chain" id="PRO_5005104220" description="1,3-beta-glucanosyltransferase" evidence="9">
    <location>
        <begin position="24"/>
        <end position="549"/>
    </location>
</feature>
<dbReference type="InterPro" id="IPR004886">
    <property type="entry name" value="Glucanosyltransferase"/>
</dbReference>
<dbReference type="VEuPathDB" id="FungiDB:A1O9_00253"/>
<feature type="signal peptide" evidence="9">
    <location>
        <begin position="1"/>
        <end position="23"/>
    </location>
</feature>
<evidence type="ECO:0000256" key="10">
    <source>
        <dbReference type="SAM" id="MobiDB-lite"/>
    </source>
</evidence>
<keyword evidence="11" id="KW-1133">Transmembrane helix</keyword>
<evidence type="ECO:0000256" key="2">
    <source>
        <dbReference type="ARBA" id="ARBA00007528"/>
    </source>
</evidence>
<dbReference type="EC" id="2.4.1.-" evidence="9"/>
<comment type="function">
    <text evidence="9">Splits internally a 1,3-beta-glucan molecule and transfers the newly generated reducing end (the donor) to the non-reducing end of another 1,3-beta-glucan molecule (the acceptor) forming a 1,3-beta linkage, resulting in the elongation of 1,3-beta-glucan chains in the cell wall.</text>
</comment>
<proteinExistence type="inferred from homology"/>
<keyword evidence="3 9" id="KW-0336">GPI-anchor</keyword>
<feature type="domain" description="X8" evidence="12">
    <location>
        <begin position="384"/>
        <end position="476"/>
    </location>
</feature>
<feature type="transmembrane region" description="Helical" evidence="11">
    <location>
        <begin position="525"/>
        <end position="548"/>
    </location>
</feature>
<keyword evidence="9" id="KW-0808">Transferase</keyword>
<evidence type="ECO:0000313" key="14">
    <source>
        <dbReference type="Proteomes" id="UP000027920"/>
    </source>
</evidence>
<keyword evidence="14" id="KW-1185">Reference proteome</keyword>
<dbReference type="GO" id="GO:0005886">
    <property type="term" value="C:plasma membrane"/>
    <property type="evidence" value="ECO:0007669"/>
    <property type="project" value="UniProtKB-SubCell"/>
</dbReference>
<feature type="compositionally biased region" description="Gly residues" evidence="10">
    <location>
        <begin position="495"/>
        <end position="510"/>
    </location>
</feature>
<dbReference type="InterPro" id="IPR012946">
    <property type="entry name" value="X8"/>
</dbReference>
<keyword evidence="8 9" id="KW-0449">Lipoprotein</keyword>
<keyword evidence="5 9" id="KW-0472">Membrane</keyword>
<dbReference type="Pfam" id="PF07983">
    <property type="entry name" value="X8"/>
    <property type="match status" value="1"/>
</dbReference>
<comment type="similarity">
    <text evidence="2 9">Belongs to the glycosyl hydrolase 72 family.</text>
</comment>
<feature type="region of interest" description="Disordered" evidence="10">
    <location>
        <begin position="484"/>
        <end position="514"/>
    </location>
</feature>
<dbReference type="GO" id="GO:0031505">
    <property type="term" value="P:fungal-type cell wall organization"/>
    <property type="evidence" value="ECO:0007669"/>
    <property type="project" value="TreeGrafter"/>
</dbReference>
<accession>A0A072PR18</accession>
<keyword evidence="4 9" id="KW-0732">Signal</keyword>
<evidence type="ECO:0000313" key="13">
    <source>
        <dbReference type="EMBL" id="KEF62281.1"/>
    </source>
</evidence>
<dbReference type="OrthoDB" id="421038at2759"/>
<evidence type="ECO:0000256" key="1">
    <source>
        <dbReference type="ARBA" id="ARBA00004609"/>
    </source>
</evidence>